<comment type="catalytic activity">
    <reaction evidence="6 7">
        <text>N-acetyl-L-glutamate 5-semialdehyde + phosphate + NADP(+) = N-acetyl-L-glutamyl 5-phosphate + NADPH + H(+)</text>
        <dbReference type="Rhea" id="RHEA:21588"/>
        <dbReference type="ChEBI" id="CHEBI:15378"/>
        <dbReference type="ChEBI" id="CHEBI:29123"/>
        <dbReference type="ChEBI" id="CHEBI:43474"/>
        <dbReference type="ChEBI" id="CHEBI:57783"/>
        <dbReference type="ChEBI" id="CHEBI:57936"/>
        <dbReference type="ChEBI" id="CHEBI:58349"/>
        <dbReference type="EC" id="1.2.1.38"/>
    </reaction>
</comment>
<dbReference type="EC" id="1.2.1.38" evidence="7"/>
<evidence type="ECO:0000256" key="6">
    <source>
        <dbReference type="ARBA" id="ARBA00050557"/>
    </source>
</evidence>
<keyword evidence="3 7" id="KW-0028">Amino-acid biosynthesis</keyword>
<dbReference type="SUPFAM" id="SSF55347">
    <property type="entry name" value="Glyceraldehyde-3-phosphate dehydrogenase-like, C-terminal domain"/>
    <property type="match status" value="1"/>
</dbReference>
<dbReference type="GO" id="GO:0006526">
    <property type="term" value="P:L-arginine biosynthetic process"/>
    <property type="evidence" value="ECO:0007669"/>
    <property type="project" value="UniProtKB-UniRule"/>
</dbReference>
<organism evidence="10 11">
    <name type="scientific">Desulfatitalea alkaliphila</name>
    <dbReference type="NCBI Taxonomy" id="2929485"/>
    <lineage>
        <taxon>Bacteria</taxon>
        <taxon>Pseudomonadati</taxon>
        <taxon>Thermodesulfobacteriota</taxon>
        <taxon>Desulfobacteria</taxon>
        <taxon>Desulfobacterales</taxon>
        <taxon>Desulfosarcinaceae</taxon>
        <taxon>Desulfatitalea</taxon>
    </lineage>
</organism>
<dbReference type="InterPro" id="IPR000706">
    <property type="entry name" value="AGPR_type-1"/>
</dbReference>
<dbReference type="AlphaFoldDB" id="A0AA41R3F6"/>
<name>A0AA41R3F6_9BACT</name>
<sequence>MVRAGIVGASGYAGAELVRLLAGHPEVELTALTCRQDAGEPFDRIYPALTGWVDLVCDAYDAGRLADQTDVVFTALPHQLPMTLVPDLLARGLKVIDLSADFRFQDAAVYEAHYQPHTAAELLQRAVYGLSEVFAEQIRNADLIGNPGCYPTSVLLPLVPLIEADLIDTDLLIADAKSGVSGAGRGASLGTHYCSVNESFKAYKVAGHRHTPEMEAIMSRVAGRPVQLNFVPHLVPMTRGMETTIYTRPREGVTLERIAACLADSYRGKSFIRLRGAQPPDTLHVRGTNCCDIGYHLDGRTGRLVLMSAIDNLVKGAAGQAVQNMNIMLGLPETEGLQALPCPL</sequence>
<dbReference type="PROSITE" id="PS01224">
    <property type="entry name" value="ARGC"/>
    <property type="match status" value="1"/>
</dbReference>
<dbReference type="InterPro" id="IPR058924">
    <property type="entry name" value="AGPR_dimerisation_dom"/>
</dbReference>
<dbReference type="Gene3D" id="3.40.50.720">
    <property type="entry name" value="NAD(P)-binding Rossmann-like Domain"/>
    <property type="match status" value="1"/>
</dbReference>
<dbReference type="InterPro" id="IPR023013">
    <property type="entry name" value="AGPR_AS"/>
</dbReference>
<accession>A0AA41R3F6</accession>
<dbReference type="Gene3D" id="3.30.360.10">
    <property type="entry name" value="Dihydrodipicolinate Reductase, domain 2"/>
    <property type="match status" value="1"/>
</dbReference>
<dbReference type="Pfam" id="PF22698">
    <property type="entry name" value="Semialdhyde_dhC_1"/>
    <property type="match status" value="1"/>
</dbReference>
<keyword evidence="11" id="KW-1185">Reference proteome</keyword>
<dbReference type="GO" id="GO:0003942">
    <property type="term" value="F:N-acetyl-gamma-glutamyl-phosphate reductase activity"/>
    <property type="evidence" value="ECO:0007669"/>
    <property type="project" value="UniProtKB-UniRule"/>
</dbReference>
<evidence type="ECO:0000256" key="3">
    <source>
        <dbReference type="ARBA" id="ARBA00022605"/>
    </source>
</evidence>
<feature type="active site" evidence="7 8">
    <location>
        <position position="149"/>
    </location>
</feature>
<evidence type="ECO:0000313" key="11">
    <source>
        <dbReference type="Proteomes" id="UP001165427"/>
    </source>
</evidence>
<dbReference type="SUPFAM" id="SSF51735">
    <property type="entry name" value="NAD(P)-binding Rossmann-fold domains"/>
    <property type="match status" value="1"/>
</dbReference>
<dbReference type="PANTHER" id="PTHR32338:SF10">
    <property type="entry name" value="N-ACETYL-GAMMA-GLUTAMYL-PHOSPHATE REDUCTASE, CHLOROPLASTIC-RELATED"/>
    <property type="match status" value="1"/>
</dbReference>
<dbReference type="GO" id="GO:0070401">
    <property type="term" value="F:NADP+ binding"/>
    <property type="evidence" value="ECO:0007669"/>
    <property type="project" value="InterPro"/>
</dbReference>
<comment type="similarity">
    <text evidence="7">Belongs to the NAGSA dehydrogenase family. Type 1 subfamily.</text>
</comment>
<evidence type="ECO:0000259" key="9">
    <source>
        <dbReference type="SMART" id="SM00859"/>
    </source>
</evidence>
<dbReference type="InterPro" id="IPR000534">
    <property type="entry name" value="Semialdehyde_DH_NAD-bd"/>
</dbReference>
<keyword evidence="7" id="KW-0963">Cytoplasm</keyword>
<dbReference type="FunFam" id="3.30.360.10:FF:000014">
    <property type="entry name" value="N-acetyl-gamma-glutamyl-phosphate reductase"/>
    <property type="match status" value="1"/>
</dbReference>
<keyword evidence="2 7" id="KW-0055">Arginine biosynthesis</keyword>
<evidence type="ECO:0000256" key="4">
    <source>
        <dbReference type="ARBA" id="ARBA00022857"/>
    </source>
</evidence>
<evidence type="ECO:0000256" key="1">
    <source>
        <dbReference type="ARBA" id="ARBA00004862"/>
    </source>
</evidence>
<proteinExistence type="inferred from homology"/>
<evidence type="ECO:0000256" key="8">
    <source>
        <dbReference type="PROSITE-ProRule" id="PRU10010"/>
    </source>
</evidence>
<keyword evidence="5 7" id="KW-0560">Oxidoreductase</keyword>
<dbReference type="CDD" id="cd17895">
    <property type="entry name" value="AGPR_1_N"/>
    <property type="match status" value="1"/>
</dbReference>
<dbReference type="InterPro" id="IPR050085">
    <property type="entry name" value="AGPR"/>
</dbReference>
<dbReference type="Proteomes" id="UP001165427">
    <property type="component" value="Unassembled WGS sequence"/>
</dbReference>
<dbReference type="NCBIfam" id="TIGR01850">
    <property type="entry name" value="argC"/>
    <property type="match status" value="1"/>
</dbReference>
<dbReference type="InterPro" id="IPR036291">
    <property type="entry name" value="NAD(P)-bd_dom_sf"/>
</dbReference>
<dbReference type="RefSeq" id="WP_246903821.1">
    <property type="nucleotide sequence ID" value="NZ_JALJRB010000004.1"/>
</dbReference>
<comment type="function">
    <text evidence="7">Catalyzes the NADPH-dependent reduction of N-acetyl-5-glutamyl phosphate to yield N-acetyl-L-glutamate 5-semialdehyde.</text>
</comment>
<gene>
    <name evidence="7 10" type="primary">argC</name>
    <name evidence="10" type="ORF">MRX98_05730</name>
</gene>
<comment type="subcellular location">
    <subcellularLocation>
        <location evidence="7">Cytoplasm</location>
    </subcellularLocation>
</comment>
<dbReference type="GO" id="GO:0051287">
    <property type="term" value="F:NAD binding"/>
    <property type="evidence" value="ECO:0007669"/>
    <property type="project" value="InterPro"/>
</dbReference>
<dbReference type="EMBL" id="JALJRB010000004">
    <property type="protein sequence ID" value="MCJ8500066.1"/>
    <property type="molecule type" value="Genomic_DNA"/>
</dbReference>
<evidence type="ECO:0000256" key="7">
    <source>
        <dbReference type="HAMAP-Rule" id="MF_00150"/>
    </source>
</evidence>
<dbReference type="PANTHER" id="PTHR32338">
    <property type="entry name" value="N-ACETYL-GAMMA-GLUTAMYL-PHOSPHATE REDUCTASE, CHLOROPLASTIC-RELATED-RELATED"/>
    <property type="match status" value="1"/>
</dbReference>
<dbReference type="GO" id="GO:0005737">
    <property type="term" value="C:cytoplasm"/>
    <property type="evidence" value="ECO:0007669"/>
    <property type="project" value="UniProtKB-SubCell"/>
</dbReference>
<dbReference type="CDD" id="cd23934">
    <property type="entry name" value="AGPR_1_C"/>
    <property type="match status" value="1"/>
</dbReference>
<comment type="pathway">
    <text evidence="1 7">Amino-acid biosynthesis; L-arginine biosynthesis; N(2)-acetyl-L-ornithine from L-glutamate: step 3/4.</text>
</comment>
<comment type="caution">
    <text evidence="10">The sequence shown here is derived from an EMBL/GenBank/DDBJ whole genome shotgun (WGS) entry which is preliminary data.</text>
</comment>
<protein>
    <recommendedName>
        <fullName evidence="7">N-acetyl-gamma-glutamyl-phosphate reductase</fullName>
        <shortName evidence="7">AGPR</shortName>
        <ecNumber evidence="7">1.2.1.38</ecNumber>
    </recommendedName>
    <alternativeName>
        <fullName evidence="7">N-acetyl-glutamate semialdehyde dehydrogenase</fullName>
        <shortName evidence="7">NAGSA dehydrogenase</shortName>
    </alternativeName>
</protein>
<reference evidence="10" key="1">
    <citation type="submission" date="2022-04" db="EMBL/GenBank/DDBJ databases">
        <title>Desulfatitalea alkaliphila sp. nov., a novel anaerobic sulfate-reducing bacterium isolated from terrestrial mud volcano, Taman Peninsula, Russia.</title>
        <authorList>
            <person name="Khomyakova M.A."/>
            <person name="Merkel A.Y."/>
            <person name="Slobodkin A.I."/>
        </authorList>
    </citation>
    <scope>NUCLEOTIDE SEQUENCE</scope>
    <source>
        <strain evidence="10">M08but</strain>
    </source>
</reference>
<evidence type="ECO:0000256" key="2">
    <source>
        <dbReference type="ARBA" id="ARBA00022571"/>
    </source>
</evidence>
<dbReference type="HAMAP" id="MF_00150">
    <property type="entry name" value="ArgC_type1"/>
    <property type="match status" value="1"/>
</dbReference>
<dbReference type="Pfam" id="PF01118">
    <property type="entry name" value="Semialdhyde_dh"/>
    <property type="match status" value="1"/>
</dbReference>
<evidence type="ECO:0000256" key="5">
    <source>
        <dbReference type="ARBA" id="ARBA00023002"/>
    </source>
</evidence>
<evidence type="ECO:0000313" key="10">
    <source>
        <dbReference type="EMBL" id="MCJ8500066.1"/>
    </source>
</evidence>
<feature type="domain" description="Semialdehyde dehydrogenase NAD-binding" evidence="9">
    <location>
        <begin position="3"/>
        <end position="141"/>
    </location>
</feature>
<dbReference type="SMART" id="SM00859">
    <property type="entry name" value="Semialdhyde_dh"/>
    <property type="match status" value="1"/>
</dbReference>
<keyword evidence="4 7" id="KW-0521">NADP</keyword>